<evidence type="ECO:0000313" key="1">
    <source>
        <dbReference type="EMBL" id="MBA4643464.1"/>
    </source>
</evidence>
<sequence length="120" mass="12864">MYELPSSMCSMMAAASIWPGWCLSLWVRWSVNSGLPFMTSAKTADMTSAKTARMLVSKRTIEAIPDPTAVPLTKARPSLGWSSKKEEGICADLKACSALRASPFGPTALELGLPVSRPAM</sequence>
<dbReference type="EMBL" id="GISG01133837">
    <property type="protein sequence ID" value="MBA4643464.1"/>
    <property type="molecule type" value="Transcribed_RNA"/>
</dbReference>
<proteinExistence type="predicted"/>
<accession>A0A7C9DP55</accession>
<name>A0A7C9DP55_OPUST</name>
<reference evidence="1" key="1">
    <citation type="journal article" date="2013" name="J. Plant Res.">
        <title>Effect of fungi and light on seed germination of three Opuntia species from semiarid lands of central Mexico.</title>
        <authorList>
            <person name="Delgado-Sanchez P."/>
            <person name="Jimenez-Bremont J.F."/>
            <person name="Guerrero-Gonzalez Mde L."/>
            <person name="Flores J."/>
        </authorList>
    </citation>
    <scope>NUCLEOTIDE SEQUENCE</scope>
    <source>
        <tissue evidence="1">Cladode</tissue>
    </source>
</reference>
<protein>
    <submittedName>
        <fullName evidence="1">Uncharacterized protein</fullName>
    </submittedName>
</protein>
<dbReference type="AlphaFoldDB" id="A0A7C9DP55"/>
<reference evidence="1" key="2">
    <citation type="submission" date="2020-07" db="EMBL/GenBank/DDBJ databases">
        <authorList>
            <person name="Vera ALvarez R."/>
            <person name="Arias-Moreno D.M."/>
            <person name="Jimenez-Jacinto V."/>
            <person name="Jimenez-Bremont J.F."/>
            <person name="Swaminathan K."/>
            <person name="Moose S.P."/>
            <person name="Guerrero-Gonzalez M.L."/>
            <person name="Marino-Ramirez L."/>
            <person name="Landsman D."/>
            <person name="Rodriguez-Kessler M."/>
            <person name="Delgado-Sanchez P."/>
        </authorList>
    </citation>
    <scope>NUCLEOTIDE SEQUENCE</scope>
    <source>
        <tissue evidence="1">Cladode</tissue>
    </source>
</reference>
<organism evidence="1">
    <name type="scientific">Opuntia streptacantha</name>
    <name type="common">Prickly pear cactus</name>
    <name type="synonym">Opuntia cardona</name>
    <dbReference type="NCBI Taxonomy" id="393608"/>
    <lineage>
        <taxon>Eukaryota</taxon>
        <taxon>Viridiplantae</taxon>
        <taxon>Streptophyta</taxon>
        <taxon>Embryophyta</taxon>
        <taxon>Tracheophyta</taxon>
        <taxon>Spermatophyta</taxon>
        <taxon>Magnoliopsida</taxon>
        <taxon>eudicotyledons</taxon>
        <taxon>Gunneridae</taxon>
        <taxon>Pentapetalae</taxon>
        <taxon>Caryophyllales</taxon>
        <taxon>Cactineae</taxon>
        <taxon>Cactaceae</taxon>
        <taxon>Opuntioideae</taxon>
        <taxon>Opuntia</taxon>
    </lineage>
</organism>